<comment type="similarity">
    <text evidence="4">Belongs to the MCM family.</text>
</comment>
<evidence type="ECO:0000313" key="7">
    <source>
        <dbReference type="Proteomes" id="UP000070089"/>
    </source>
</evidence>
<dbReference type="InterPro" id="IPR012340">
    <property type="entry name" value="NA-bd_OB-fold"/>
</dbReference>
<dbReference type="GO" id="GO:0017116">
    <property type="term" value="F:single-stranded DNA helicase activity"/>
    <property type="evidence" value="ECO:0007669"/>
    <property type="project" value="TreeGrafter"/>
</dbReference>
<comment type="caution">
    <text evidence="6">The sequence shown here is derived from an EMBL/GenBank/DDBJ whole genome shotgun (WGS) entry which is preliminary data.</text>
</comment>
<dbReference type="PROSITE" id="PS50051">
    <property type="entry name" value="MCM_2"/>
    <property type="match status" value="1"/>
</dbReference>
<sequence length="730" mass="81340">MERHAPCICRWVDRSLKVMVGVKNNLMQAIRTQNLHKEFSNYRYREHADALRELIREQSLVPIRGQTTVVRVYLKDLPVELAACIKHNFPHYSMLINDALTEQWILSLSEDERRQYNNQPYRLSRWFSVEIVPENDMLEHPLLFRSVSASMIGHLVAFSGIVTFISQVVPECEIATFTCEVCGSSQYVVVPHDQYSIPQRCDSEVCQQVKTYEAPVLNTKRSAINSLYIVIVQELPAEIPDGEVPRTMTVHIRKDAVTLRPGEKVKLWGTLMPIPVVDTIYRINSVFYAEGWTYLNAAEAIGVSAVEHDRAAALASTMVESSRLQPSLTEELSILREKAIPLHRLIASFAPRIHGREDEKLACLCSLVGGNEVVTPDMKIRGNINTLFVGDPGCAKSALLKFTCTIAERGIYVAGRGASGAGLTTAAIRIPGTTDYSLEGGALVIADQGVCALDELDKLEEADRTAIYEVMEQGTISIAKAGITATLNARATVVAAANPKFSIWDPSISVASNINIPEALISRFDILFVIRDKIHEEEDINLSLHVANLHKHAYDVYSAGVSDTQAMQILNEKELQAYIAVAKNLHPMVSQQLLDTYVMAYIQDRKEREFITPRALLATIRISQAIAKLRLSDSVSADDVAKARDLLAAAEKSAHIGRRKQRVRPGSELQTANRVITSILGQHADAIDHNTLQELALREHITDAEFQMALTRLINYGLIVITEDNKYKLR</sequence>
<dbReference type="GO" id="GO:0000727">
    <property type="term" value="P:double-strand break repair via break-induced replication"/>
    <property type="evidence" value="ECO:0007669"/>
    <property type="project" value="TreeGrafter"/>
</dbReference>
<dbReference type="InterPro" id="IPR003593">
    <property type="entry name" value="AAA+_ATPase"/>
</dbReference>
<dbReference type="VEuPathDB" id="GiardiaDB:QR46_1443"/>
<dbReference type="GO" id="GO:0005634">
    <property type="term" value="C:nucleus"/>
    <property type="evidence" value="ECO:0007669"/>
    <property type="project" value="TreeGrafter"/>
</dbReference>
<evidence type="ECO:0000256" key="1">
    <source>
        <dbReference type="ARBA" id="ARBA00022741"/>
    </source>
</evidence>
<organism evidence="6 7">
    <name type="scientific">Giardia duodenalis assemblage B</name>
    <dbReference type="NCBI Taxonomy" id="1394984"/>
    <lineage>
        <taxon>Eukaryota</taxon>
        <taxon>Metamonada</taxon>
        <taxon>Diplomonadida</taxon>
        <taxon>Hexamitidae</taxon>
        <taxon>Giardiinae</taxon>
        <taxon>Giardia</taxon>
    </lineage>
</organism>
<evidence type="ECO:0000259" key="5">
    <source>
        <dbReference type="PROSITE" id="PS50051"/>
    </source>
</evidence>
<dbReference type="SMART" id="SM00382">
    <property type="entry name" value="AAA"/>
    <property type="match status" value="1"/>
</dbReference>
<dbReference type="GO" id="GO:0006270">
    <property type="term" value="P:DNA replication initiation"/>
    <property type="evidence" value="ECO:0007669"/>
    <property type="project" value="TreeGrafter"/>
</dbReference>
<dbReference type="PANTHER" id="PTHR11630">
    <property type="entry name" value="DNA REPLICATION LICENSING FACTOR MCM FAMILY MEMBER"/>
    <property type="match status" value="1"/>
</dbReference>
<evidence type="ECO:0000256" key="4">
    <source>
        <dbReference type="RuleBase" id="RU004070"/>
    </source>
</evidence>
<gene>
    <name evidence="6" type="ORF">QR46_1443</name>
</gene>
<evidence type="ECO:0000313" key="6">
    <source>
        <dbReference type="EMBL" id="KWX14558.1"/>
    </source>
</evidence>
<dbReference type="InterPro" id="IPR041562">
    <property type="entry name" value="MCM_lid"/>
</dbReference>
<dbReference type="GO" id="GO:0005524">
    <property type="term" value="F:ATP binding"/>
    <property type="evidence" value="ECO:0007669"/>
    <property type="project" value="UniProtKB-KW"/>
</dbReference>
<reference evidence="6 7" key="1">
    <citation type="journal article" date="2015" name="Mol. Biochem. Parasitol.">
        <title>Identification of polymorphic genes for use in assemblage B genotyping assays through comparative genomics of multiple assemblage B Giardia duodenalis isolates.</title>
        <authorList>
            <person name="Wielinga C."/>
            <person name="Thompson R.C."/>
            <person name="Monis P."/>
            <person name="Ryan U."/>
        </authorList>
    </citation>
    <scope>NUCLEOTIDE SEQUENCE [LARGE SCALE GENOMIC DNA]</scope>
    <source>
        <strain evidence="6 7">BAH15c1</strain>
    </source>
</reference>
<dbReference type="FunFam" id="3.40.50.300:FF:003833">
    <property type="entry name" value="DNA replication licensing factor MCM7"/>
    <property type="match status" value="1"/>
</dbReference>
<dbReference type="SUPFAM" id="SSF52540">
    <property type="entry name" value="P-loop containing nucleoside triphosphate hydrolases"/>
    <property type="match status" value="1"/>
</dbReference>
<dbReference type="GO" id="GO:0003697">
    <property type="term" value="F:single-stranded DNA binding"/>
    <property type="evidence" value="ECO:0007669"/>
    <property type="project" value="TreeGrafter"/>
</dbReference>
<dbReference type="InterPro" id="IPR027417">
    <property type="entry name" value="P-loop_NTPase"/>
</dbReference>
<dbReference type="PRINTS" id="PR01657">
    <property type="entry name" value="MCMFAMILY"/>
</dbReference>
<dbReference type="PANTHER" id="PTHR11630:SF26">
    <property type="entry name" value="DNA REPLICATION LICENSING FACTOR MCM7"/>
    <property type="match status" value="1"/>
</dbReference>
<dbReference type="EMBL" id="JXTI01000029">
    <property type="protein sequence ID" value="KWX14558.1"/>
    <property type="molecule type" value="Genomic_DNA"/>
</dbReference>
<keyword evidence="3 4" id="KW-0238">DNA-binding</keyword>
<dbReference type="Pfam" id="PF00493">
    <property type="entry name" value="MCM"/>
    <property type="match status" value="1"/>
</dbReference>
<protein>
    <submittedName>
        <fullName evidence="6">DNA replication licensing factor MCM7</fullName>
    </submittedName>
</protein>
<proteinExistence type="inferred from homology"/>
<dbReference type="AlphaFoldDB" id="A0A132NWX5"/>
<evidence type="ECO:0000256" key="3">
    <source>
        <dbReference type="ARBA" id="ARBA00023125"/>
    </source>
</evidence>
<dbReference type="SMART" id="SM00350">
    <property type="entry name" value="MCM"/>
    <property type="match status" value="1"/>
</dbReference>
<dbReference type="InterPro" id="IPR031327">
    <property type="entry name" value="MCM"/>
</dbReference>
<feature type="domain" description="MCM C-terminal AAA(+) ATPase" evidence="5">
    <location>
        <begin position="341"/>
        <end position="546"/>
    </location>
</feature>
<keyword evidence="1 4" id="KW-0547">Nucleotide-binding</keyword>
<evidence type="ECO:0000256" key="2">
    <source>
        <dbReference type="ARBA" id="ARBA00022840"/>
    </source>
</evidence>
<dbReference type="GO" id="GO:0042555">
    <property type="term" value="C:MCM complex"/>
    <property type="evidence" value="ECO:0007669"/>
    <property type="project" value="TreeGrafter"/>
</dbReference>
<dbReference type="Gene3D" id="3.40.50.300">
    <property type="entry name" value="P-loop containing nucleotide triphosphate hydrolases"/>
    <property type="match status" value="1"/>
</dbReference>
<dbReference type="InterPro" id="IPR033762">
    <property type="entry name" value="MCM_OB"/>
</dbReference>
<dbReference type="SUPFAM" id="SSF50249">
    <property type="entry name" value="Nucleic acid-binding proteins"/>
    <property type="match status" value="1"/>
</dbReference>
<dbReference type="Gene3D" id="2.40.50.140">
    <property type="entry name" value="Nucleic acid-binding proteins"/>
    <property type="match status" value="1"/>
</dbReference>
<accession>A0A132NWX5</accession>
<dbReference type="OrthoDB" id="3207464at2759"/>
<dbReference type="InterPro" id="IPR001208">
    <property type="entry name" value="MCM_dom"/>
</dbReference>
<dbReference type="Gene3D" id="2.20.28.10">
    <property type="match status" value="1"/>
</dbReference>
<keyword evidence="2 4" id="KW-0067">ATP-binding</keyword>
<dbReference type="GO" id="GO:0006271">
    <property type="term" value="P:DNA strand elongation involved in DNA replication"/>
    <property type="evidence" value="ECO:0007669"/>
    <property type="project" value="TreeGrafter"/>
</dbReference>
<dbReference type="Pfam" id="PF17207">
    <property type="entry name" value="MCM_OB"/>
    <property type="match status" value="1"/>
</dbReference>
<dbReference type="Pfam" id="PF17855">
    <property type="entry name" value="MCM_lid"/>
    <property type="match status" value="1"/>
</dbReference>
<name>A0A132NWX5_GIAIN</name>
<dbReference type="Proteomes" id="UP000070089">
    <property type="component" value="Unassembled WGS sequence"/>
</dbReference>